<proteinExistence type="predicted"/>
<dbReference type="GO" id="GO:0016787">
    <property type="term" value="F:hydrolase activity"/>
    <property type="evidence" value="ECO:0007669"/>
    <property type="project" value="UniProtKB-KW"/>
</dbReference>
<keyword evidence="4 6" id="KW-1133">Transmembrane helix</keyword>
<dbReference type="Pfam" id="PF03788">
    <property type="entry name" value="LrgA"/>
    <property type="match status" value="1"/>
</dbReference>
<evidence type="ECO:0000256" key="6">
    <source>
        <dbReference type="SAM" id="Phobius"/>
    </source>
</evidence>
<dbReference type="GO" id="GO:0005886">
    <property type="term" value="C:plasma membrane"/>
    <property type="evidence" value="ECO:0007669"/>
    <property type="project" value="UniProtKB-SubCell"/>
</dbReference>
<comment type="subcellular location">
    <subcellularLocation>
        <location evidence="1">Cell membrane</location>
        <topology evidence="1">Multi-pass membrane protein</topology>
    </subcellularLocation>
</comment>
<comment type="caution">
    <text evidence="7">The sequence shown here is derived from an EMBL/GenBank/DDBJ whole genome shotgun (WGS) entry which is preliminary data.</text>
</comment>
<keyword evidence="7" id="KW-0378">Hydrolase</keyword>
<organism evidence="7 8">
    <name type="scientific">Flagellimonas olearia</name>
    <dbReference type="NCBI Taxonomy" id="552546"/>
    <lineage>
        <taxon>Bacteria</taxon>
        <taxon>Pseudomonadati</taxon>
        <taxon>Bacteroidota</taxon>
        <taxon>Flavobacteriia</taxon>
        <taxon>Flavobacteriales</taxon>
        <taxon>Flavobacteriaceae</taxon>
        <taxon>Flagellimonas</taxon>
    </lineage>
</organism>
<evidence type="ECO:0000256" key="2">
    <source>
        <dbReference type="ARBA" id="ARBA00022475"/>
    </source>
</evidence>
<sequence length="111" mass="12522">MIKSLSVIFLFLVVGEFVTYVFKIPIAGNIIGMVLIFLALKFKAIPLEMVKPASDKLLKYLVLFFVPYGVGLMVHFETIKEHWLSIGLAVLGSTLLTLYLTAFLQEKLEKK</sequence>
<dbReference type="PANTHER" id="PTHR33931">
    <property type="entry name" value="HOLIN-LIKE PROTEIN CIDA-RELATED"/>
    <property type="match status" value="1"/>
</dbReference>
<evidence type="ECO:0000313" key="8">
    <source>
        <dbReference type="Proteomes" id="UP000290261"/>
    </source>
</evidence>
<dbReference type="RefSeq" id="WP_129655323.1">
    <property type="nucleotide sequence ID" value="NZ_ML142912.1"/>
</dbReference>
<dbReference type="InterPro" id="IPR005538">
    <property type="entry name" value="LrgA/CidA"/>
</dbReference>
<evidence type="ECO:0000256" key="3">
    <source>
        <dbReference type="ARBA" id="ARBA00022692"/>
    </source>
</evidence>
<feature type="transmembrane region" description="Helical" evidence="6">
    <location>
        <begin position="25"/>
        <end position="45"/>
    </location>
</feature>
<dbReference type="Proteomes" id="UP000290261">
    <property type="component" value="Unassembled WGS sequence"/>
</dbReference>
<dbReference type="AlphaFoldDB" id="A0A444VJH0"/>
<reference evidence="7 8" key="1">
    <citation type="submission" date="2014-04" db="EMBL/GenBank/DDBJ databases">
        <title>Whole genome of Muricauda olearia.</title>
        <authorList>
            <person name="Zhang X.-H."/>
            <person name="Tang K."/>
        </authorList>
    </citation>
    <scope>NUCLEOTIDE SEQUENCE [LARGE SCALE GENOMIC DNA]</scope>
    <source>
        <strain evidence="7 8">Th120</strain>
    </source>
</reference>
<feature type="transmembrane region" description="Helical" evidence="6">
    <location>
        <begin position="57"/>
        <end position="76"/>
    </location>
</feature>
<accession>A0A444VJH0</accession>
<keyword evidence="2" id="KW-1003">Cell membrane</keyword>
<gene>
    <name evidence="7" type="ORF">DN53_17515</name>
</gene>
<keyword evidence="3 6" id="KW-0812">Transmembrane</keyword>
<evidence type="ECO:0000256" key="1">
    <source>
        <dbReference type="ARBA" id="ARBA00004651"/>
    </source>
</evidence>
<dbReference type="PANTHER" id="PTHR33931:SF2">
    <property type="entry name" value="HOLIN-LIKE PROTEIN CIDA"/>
    <property type="match status" value="1"/>
</dbReference>
<evidence type="ECO:0000313" key="7">
    <source>
        <dbReference type="EMBL" id="RYC50909.1"/>
    </source>
</evidence>
<keyword evidence="8" id="KW-1185">Reference proteome</keyword>
<protein>
    <submittedName>
        <fullName evidence="7">Murein hydrolase transporter LrgA</fullName>
    </submittedName>
</protein>
<dbReference type="EMBL" id="JJMP01000008">
    <property type="protein sequence ID" value="RYC50909.1"/>
    <property type="molecule type" value="Genomic_DNA"/>
</dbReference>
<feature type="transmembrane region" description="Helical" evidence="6">
    <location>
        <begin position="82"/>
        <end position="104"/>
    </location>
</feature>
<evidence type="ECO:0000256" key="5">
    <source>
        <dbReference type="ARBA" id="ARBA00023136"/>
    </source>
</evidence>
<name>A0A444VJH0_9FLAO</name>
<keyword evidence="5 6" id="KW-0472">Membrane</keyword>
<evidence type="ECO:0000256" key="4">
    <source>
        <dbReference type="ARBA" id="ARBA00022989"/>
    </source>
</evidence>